<dbReference type="InterPro" id="IPR009006">
    <property type="entry name" value="Ala_racemase/Decarboxylase_C"/>
</dbReference>
<protein>
    <recommendedName>
        <fullName evidence="12">Biosynthetic arginine decarboxylase</fullName>
        <shortName evidence="12">ADC</shortName>
        <ecNumber evidence="12">4.1.1.19</ecNumber>
    </recommendedName>
</protein>
<dbReference type="AlphaFoldDB" id="A0A2K8L3M1"/>
<dbReference type="PROSITE" id="PS00878">
    <property type="entry name" value="ODR_DC_2_1"/>
    <property type="match status" value="1"/>
</dbReference>
<keyword evidence="19" id="KW-1185">Reference proteome</keyword>
<dbReference type="PROSITE" id="PS00879">
    <property type="entry name" value="ODR_DC_2_2"/>
    <property type="match status" value="1"/>
</dbReference>
<keyword evidence="9 12" id="KW-0745">Spermidine biosynthesis</keyword>
<evidence type="ECO:0000259" key="15">
    <source>
        <dbReference type="Pfam" id="PF02784"/>
    </source>
</evidence>
<dbReference type="PRINTS" id="PR01179">
    <property type="entry name" value="ODADCRBXLASE"/>
</dbReference>
<evidence type="ECO:0000256" key="7">
    <source>
        <dbReference type="ARBA" id="ARBA00022842"/>
    </source>
</evidence>
<feature type="domain" description="Arginine decarboxylase helical bundle" evidence="16">
    <location>
        <begin position="382"/>
        <end position="454"/>
    </location>
</feature>
<evidence type="ECO:0000256" key="6">
    <source>
        <dbReference type="ARBA" id="ARBA00022793"/>
    </source>
</evidence>
<dbReference type="GO" id="GO:0008295">
    <property type="term" value="P:spermidine biosynthetic process"/>
    <property type="evidence" value="ECO:0007669"/>
    <property type="project" value="UniProtKB-UniRule"/>
</dbReference>
<dbReference type="Gene3D" id="1.20.58.930">
    <property type="match status" value="1"/>
</dbReference>
<dbReference type="PIRSF" id="PIRSF001336">
    <property type="entry name" value="Arg_decrbxlase"/>
    <property type="match status" value="1"/>
</dbReference>
<dbReference type="EMBL" id="CP018799">
    <property type="protein sequence ID" value="ATX80431.1"/>
    <property type="molecule type" value="Genomic_DNA"/>
</dbReference>
<sequence>MIRQPCAAANGAVKAMTNKVWSTESAAELYQVEGWGNGFFGINEAGNMVAIPDGEHQIDLKKLCDELAGRGLYPPLLLRFSDILKQRMSQIHQRFSIARQEAGYEGRYYGVYPIKVNQQRQVVEEIIEFGAEFNWGLEAGSKPELHATLAMLEDVEGLIVCNGYKDREFIELAMIGRKMGKRVFIVVEKANELDMILEASRRLNVEPLIGLRCRLAATSQGKWEDSGGDRSKFGLAASELVDVVRKLRDAEMLDSLRLLHFHIGSQVPRIRRIKQAMQEAARFYVELRKLGAPIEYMDVGGGLGVNYDGSISGTHTSVDYSLQEYANDIVWSLKAVCDDEELPHPNIISESGRALVAHHSVMVIDVLGVTKRTSQPPVDEPDEEAPMQLRQLWNTYADFDKIEAREALHDVVSLREDVNRLFVLGHCSLAERAQADELYWHMLTVLIERLDEAEVEELIPGIRTQMADRYFCNFSLFQSLPDSWAIDQLFPVVPIHRLNEEPERQAILVDITCDSDGKIQNFALESGHSETLPLHPMNNGDDYLIGVFLTGAYQEILGDLHNLFGDTHAVHVRMDGDHYELEQIVEGESVAEVLDYVQFNEKVLIDRMRRQLTHAKAEGRLTAAESSVFLRFYKEGLAGYTYLEEQLPPSVPGS</sequence>
<dbReference type="Pfam" id="PF17944">
    <property type="entry name" value="Arg_decarbox_C"/>
    <property type="match status" value="1"/>
</dbReference>
<evidence type="ECO:0000256" key="14">
    <source>
        <dbReference type="PIRSR" id="PIRSR600183-50"/>
    </source>
</evidence>
<dbReference type="FunFam" id="3.20.20.10:FF:000001">
    <property type="entry name" value="Biosynthetic arginine decarboxylase"/>
    <property type="match status" value="1"/>
</dbReference>
<gene>
    <name evidence="12" type="primary">speA</name>
    <name evidence="18" type="ORF">Ga0123461_2025</name>
</gene>
<reference evidence="18 19" key="1">
    <citation type="submission" date="2016-12" db="EMBL/GenBank/DDBJ databases">
        <title>Isolation and genomic insights into novel planktonic Zetaproteobacteria from stratified waters of the Chesapeake Bay.</title>
        <authorList>
            <person name="McAllister S.M."/>
            <person name="Kato S."/>
            <person name="Chan C.S."/>
            <person name="Chiu B.K."/>
            <person name="Field E.K."/>
        </authorList>
    </citation>
    <scope>NUCLEOTIDE SEQUENCE [LARGE SCALE GENOMIC DNA]</scope>
    <source>
        <strain evidence="18 19">CP-5</strain>
    </source>
</reference>
<dbReference type="GO" id="GO:0006527">
    <property type="term" value="P:L-arginine catabolic process"/>
    <property type="evidence" value="ECO:0007669"/>
    <property type="project" value="InterPro"/>
</dbReference>
<organism evidence="18 19">
    <name type="scientific">Mariprofundus aestuarium</name>
    <dbReference type="NCBI Taxonomy" id="1921086"/>
    <lineage>
        <taxon>Bacteria</taxon>
        <taxon>Pseudomonadati</taxon>
        <taxon>Pseudomonadota</taxon>
        <taxon>Candidatius Mariprofundia</taxon>
        <taxon>Mariprofundales</taxon>
        <taxon>Mariprofundaceae</taxon>
        <taxon>Mariprofundus</taxon>
    </lineage>
</organism>
<comment type="catalytic activity">
    <reaction evidence="12">
        <text>L-arginine + H(+) = agmatine + CO2</text>
        <dbReference type="Rhea" id="RHEA:17641"/>
        <dbReference type="ChEBI" id="CHEBI:15378"/>
        <dbReference type="ChEBI" id="CHEBI:16526"/>
        <dbReference type="ChEBI" id="CHEBI:32682"/>
        <dbReference type="ChEBI" id="CHEBI:58145"/>
        <dbReference type="EC" id="4.1.1.19"/>
    </reaction>
</comment>
<evidence type="ECO:0000259" key="17">
    <source>
        <dbReference type="Pfam" id="PF17944"/>
    </source>
</evidence>
<evidence type="ECO:0000256" key="13">
    <source>
        <dbReference type="PIRSR" id="PIRSR001336-50"/>
    </source>
</evidence>
<feature type="active site" description="Proton donor" evidence="14">
    <location>
        <position position="513"/>
    </location>
</feature>
<dbReference type="SUPFAM" id="SSF51419">
    <property type="entry name" value="PLP-binding barrel"/>
    <property type="match status" value="1"/>
</dbReference>
<evidence type="ECO:0000256" key="10">
    <source>
        <dbReference type="ARBA" id="ARBA00023115"/>
    </source>
</evidence>
<comment type="pathway">
    <text evidence="12">Amine and polyamine biosynthesis; agmatine biosynthesis; agmatine from L-arginine: step 1/1.</text>
</comment>
<dbReference type="SUPFAM" id="SSF50621">
    <property type="entry name" value="Alanine racemase C-terminal domain-like"/>
    <property type="match status" value="1"/>
</dbReference>
<dbReference type="Proteomes" id="UP000231701">
    <property type="component" value="Chromosome"/>
</dbReference>
<dbReference type="KEGG" id="maes:Ga0123461_2025"/>
<dbReference type="Gene3D" id="1.10.287.3440">
    <property type="match status" value="1"/>
</dbReference>
<evidence type="ECO:0000313" key="18">
    <source>
        <dbReference type="EMBL" id="ATX80431.1"/>
    </source>
</evidence>
<dbReference type="InterPro" id="IPR002985">
    <property type="entry name" value="Arg_decrbxlase"/>
</dbReference>
<evidence type="ECO:0000256" key="12">
    <source>
        <dbReference type="HAMAP-Rule" id="MF_01417"/>
    </source>
</evidence>
<dbReference type="GO" id="GO:0046872">
    <property type="term" value="F:metal ion binding"/>
    <property type="evidence" value="ECO:0007669"/>
    <property type="project" value="UniProtKB-KW"/>
</dbReference>
<accession>A0A2K8L3M1</accession>
<comment type="cofactor">
    <cofactor evidence="1 12 13">
        <name>pyridoxal 5'-phosphate</name>
        <dbReference type="ChEBI" id="CHEBI:597326"/>
    </cofactor>
</comment>
<evidence type="ECO:0000313" key="19">
    <source>
        <dbReference type="Proteomes" id="UP000231701"/>
    </source>
</evidence>
<dbReference type="NCBIfam" id="NF003763">
    <property type="entry name" value="PRK05354.1"/>
    <property type="match status" value="1"/>
</dbReference>
<dbReference type="InterPro" id="IPR022653">
    <property type="entry name" value="De-COase2_pyr-phos_BS"/>
</dbReference>
<dbReference type="InterPro" id="IPR029066">
    <property type="entry name" value="PLP-binding_barrel"/>
</dbReference>
<comment type="similarity">
    <text evidence="4 12">Belongs to the Orn/Lys/Arg decarboxylase class-II family. SpeA subfamily.</text>
</comment>
<dbReference type="InterPro" id="IPR000183">
    <property type="entry name" value="Orn/DAP/Arg_de-COase"/>
</dbReference>
<dbReference type="HAMAP" id="MF_01417">
    <property type="entry name" value="SpeA"/>
    <property type="match status" value="1"/>
</dbReference>
<dbReference type="Gene3D" id="3.20.20.10">
    <property type="entry name" value="Alanine racemase"/>
    <property type="match status" value="1"/>
</dbReference>
<name>A0A2K8L3M1_MARES</name>
<dbReference type="GO" id="GO:0008792">
    <property type="term" value="F:arginine decarboxylase activity"/>
    <property type="evidence" value="ECO:0007669"/>
    <property type="project" value="UniProtKB-UniRule"/>
</dbReference>
<feature type="modified residue" description="N6-(pyridoxal phosphate)lysine" evidence="12 13">
    <location>
        <position position="115"/>
    </location>
</feature>
<dbReference type="Pfam" id="PF02784">
    <property type="entry name" value="Orn_Arg_deC_N"/>
    <property type="match status" value="1"/>
</dbReference>
<dbReference type="InterPro" id="IPR022657">
    <property type="entry name" value="De-COase2_CS"/>
</dbReference>
<keyword evidence="8 12" id="KW-0663">Pyridoxal phosphate</keyword>
<dbReference type="InterPro" id="IPR022644">
    <property type="entry name" value="De-COase2_N"/>
</dbReference>
<dbReference type="InterPro" id="IPR040634">
    <property type="entry name" value="Arg_decarb_HB"/>
</dbReference>
<dbReference type="GO" id="GO:0033388">
    <property type="term" value="P:putrescine biosynthetic process from arginine"/>
    <property type="evidence" value="ECO:0007669"/>
    <property type="project" value="UniProtKB-ARBA"/>
</dbReference>
<keyword evidence="10 12" id="KW-0620">Polyamine biosynthesis</keyword>
<dbReference type="UniPathway" id="UPA00186">
    <property type="reaction ID" value="UER00284"/>
</dbReference>
<dbReference type="Gene3D" id="2.40.37.10">
    <property type="entry name" value="Lyase, Ornithine Decarboxylase, Chain A, domain 1"/>
    <property type="match status" value="1"/>
</dbReference>
<evidence type="ECO:0000256" key="3">
    <source>
        <dbReference type="ARBA" id="ARBA00002257"/>
    </source>
</evidence>
<comment type="function">
    <text evidence="3 12">Catalyzes the biosynthesis of agmatine from arginine.</text>
</comment>
<evidence type="ECO:0000256" key="8">
    <source>
        <dbReference type="ARBA" id="ARBA00022898"/>
    </source>
</evidence>
<feature type="domain" description="Orn/DAP/Arg decarboxylase 2 N-terminal" evidence="15">
    <location>
        <begin position="89"/>
        <end position="357"/>
    </location>
</feature>
<evidence type="ECO:0000259" key="16">
    <source>
        <dbReference type="Pfam" id="PF17810"/>
    </source>
</evidence>
<evidence type="ECO:0000256" key="4">
    <source>
        <dbReference type="ARBA" id="ARBA00008357"/>
    </source>
</evidence>
<comment type="caution">
    <text evidence="12">Lacks conserved residue(s) required for the propagation of feature annotation.</text>
</comment>
<evidence type="ECO:0000256" key="1">
    <source>
        <dbReference type="ARBA" id="ARBA00001933"/>
    </source>
</evidence>
<dbReference type="PANTHER" id="PTHR43295:SF9">
    <property type="entry name" value="BIOSYNTHETIC ARGININE DECARBOXYLASE"/>
    <property type="match status" value="1"/>
</dbReference>
<feature type="domain" description="Arginine decarboxylase C-terminal helical" evidence="17">
    <location>
        <begin position="590"/>
        <end position="643"/>
    </location>
</feature>
<proteinExistence type="inferred from homology"/>
<keyword evidence="7 12" id="KW-0460">Magnesium</keyword>
<evidence type="ECO:0000256" key="2">
    <source>
        <dbReference type="ARBA" id="ARBA00001946"/>
    </source>
</evidence>
<dbReference type="NCBIfam" id="TIGR01273">
    <property type="entry name" value="speA"/>
    <property type="match status" value="1"/>
</dbReference>
<keyword evidence="5 12" id="KW-0479">Metal-binding</keyword>
<keyword evidence="6 12" id="KW-0210">Decarboxylase</keyword>
<dbReference type="InterPro" id="IPR041128">
    <property type="entry name" value="Arg_decarbox_C"/>
</dbReference>
<evidence type="ECO:0000256" key="9">
    <source>
        <dbReference type="ARBA" id="ARBA00023066"/>
    </source>
</evidence>
<dbReference type="EC" id="4.1.1.19" evidence="12"/>
<keyword evidence="11 12" id="KW-0456">Lyase</keyword>
<comment type="cofactor">
    <cofactor evidence="2 12">
        <name>Mg(2+)</name>
        <dbReference type="ChEBI" id="CHEBI:18420"/>
    </cofactor>
</comment>
<dbReference type="PANTHER" id="PTHR43295">
    <property type="entry name" value="ARGININE DECARBOXYLASE"/>
    <property type="match status" value="1"/>
</dbReference>
<dbReference type="CDD" id="cd06830">
    <property type="entry name" value="PLPDE_III_ADC"/>
    <property type="match status" value="1"/>
</dbReference>
<evidence type="ECO:0000256" key="5">
    <source>
        <dbReference type="ARBA" id="ARBA00022723"/>
    </source>
</evidence>
<evidence type="ECO:0000256" key="11">
    <source>
        <dbReference type="ARBA" id="ARBA00023239"/>
    </source>
</evidence>
<dbReference type="Pfam" id="PF17810">
    <property type="entry name" value="Arg_decarb_HB"/>
    <property type="match status" value="1"/>
</dbReference>
<dbReference type="PRINTS" id="PR01180">
    <property type="entry name" value="ARGDCRBXLASE"/>
</dbReference>